<feature type="compositionally biased region" description="Basic and acidic residues" evidence="1">
    <location>
        <begin position="1"/>
        <end position="16"/>
    </location>
</feature>
<evidence type="ECO:0000256" key="1">
    <source>
        <dbReference type="SAM" id="MobiDB-lite"/>
    </source>
</evidence>
<feature type="region of interest" description="Disordered" evidence="1">
    <location>
        <begin position="126"/>
        <end position="151"/>
    </location>
</feature>
<feature type="region of interest" description="Disordered" evidence="1">
    <location>
        <begin position="1"/>
        <end position="37"/>
    </location>
</feature>
<gene>
    <name evidence="2" type="ORF">UFOVP1202_69</name>
</gene>
<reference evidence="2" key="1">
    <citation type="submission" date="2020-05" db="EMBL/GenBank/DDBJ databases">
        <authorList>
            <person name="Chiriac C."/>
            <person name="Salcher M."/>
            <person name="Ghai R."/>
            <person name="Kavagutti S V."/>
        </authorList>
    </citation>
    <scope>NUCLEOTIDE SEQUENCE</scope>
</reference>
<name>A0A6J5R407_9CAUD</name>
<organism evidence="2">
    <name type="scientific">uncultured Caudovirales phage</name>
    <dbReference type="NCBI Taxonomy" id="2100421"/>
    <lineage>
        <taxon>Viruses</taxon>
        <taxon>Duplodnaviria</taxon>
        <taxon>Heunggongvirae</taxon>
        <taxon>Uroviricota</taxon>
        <taxon>Caudoviricetes</taxon>
        <taxon>Peduoviridae</taxon>
        <taxon>Maltschvirus</taxon>
        <taxon>Maltschvirus maltsch</taxon>
    </lineage>
</organism>
<feature type="compositionally biased region" description="Polar residues" evidence="1">
    <location>
        <begin position="133"/>
        <end position="142"/>
    </location>
</feature>
<protein>
    <submittedName>
        <fullName evidence="2">Uncharacterized protein</fullName>
    </submittedName>
</protein>
<proteinExistence type="predicted"/>
<sequence length="151" mass="17108">MTDRALRESATRDTTSRRKPWAPPSTLDAPPPPEGYKHRWVRASIRGEEDKGNVFNRIRQGYEPVRAEEHPGYQAPTIEDGKHAGVIGNGGLILTRVPVETVQERTAYYGGRTREQMEAVDQDLMKEQHPSMPINQQRQSRVSFGGRKKSD</sequence>
<dbReference type="EMBL" id="LR797147">
    <property type="protein sequence ID" value="CAB4190592.1"/>
    <property type="molecule type" value="Genomic_DNA"/>
</dbReference>
<evidence type="ECO:0000313" key="2">
    <source>
        <dbReference type="EMBL" id="CAB4190592.1"/>
    </source>
</evidence>
<accession>A0A6J5R407</accession>